<proteinExistence type="predicted"/>
<reference evidence="2 3" key="1">
    <citation type="submission" date="2021-04" db="EMBL/GenBank/DDBJ databases">
        <title>Metabacillus sp. strain KIGAM252 whole genome sequence.</title>
        <authorList>
            <person name="Seo M.-J."/>
            <person name="Cho E.-S."/>
            <person name="Hwang C.Y."/>
            <person name="Yoon D.J."/>
        </authorList>
    </citation>
    <scope>NUCLEOTIDE SEQUENCE [LARGE SCALE GENOMIC DNA]</scope>
    <source>
        <strain evidence="2 3">KIGAM252</strain>
    </source>
</reference>
<organism evidence="2 3">
    <name type="scientific">Metabacillus flavus</name>
    <dbReference type="NCBI Taxonomy" id="2823519"/>
    <lineage>
        <taxon>Bacteria</taxon>
        <taxon>Bacillati</taxon>
        <taxon>Bacillota</taxon>
        <taxon>Bacilli</taxon>
        <taxon>Bacillales</taxon>
        <taxon>Bacillaceae</taxon>
        <taxon>Metabacillus</taxon>
    </lineage>
</organism>
<keyword evidence="3" id="KW-1185">Reference proteome</keyword>
<feature type="transmembrane region" description="Helical" evidence="1">
    <location>
        <begin position="79"/>
        <end position="99"/>
    </location>
</feature>
<keyword evidence="1" id="KW-1133">Transmembrane helix</keyword>
<feature type="transmembrane region" description="Helical" evidence="1">
    <location>
        <begin position="207"/>
        <end position="229"/>
    </location>
</feature>
<dbReference type="Proteomes" id="UP000682403">
    <property type="component" value="Unassembled WGS sequence"/>
</dbReference>
<evidence type="ECO:0000313" key="3">
    <source>
        <dbReference type="Proteomes" id="UP000682403"/>
    </source>
</evidence>
<dbReference type="RefSeq" id="WP_211558391.1">
    <property type="nucleotide sequence ID" value="NZ_JAGVRK010000001.1"/>
</dbReference>
<evidence type="ECO:0000313" key="2">
    <source>
        <dbReference type="EMBL" id="MBS2969198.1"/>
    </source>
</evidence>
<keyword evidence="1" id="KW-0472">Membrane</keyword>
<keyword evidence="1" id="KW-0812">Transmembrane</keyword>
<feature type="transmembrane region" description="Helical" evidence="1">
    <location>
        <begin position="106"/>
        <end position="126"/>
    </location>
</feature>
<accession>A0ABS5LFA5</accession>
<dbReference type="Pfam" id="PF14808">
    <property type="entry name" value="TMEM164"/>
    <property type="match status" value="1"/>
</dbReference>
<dbReference type="InterPro" id="IPR011737">
    <property type="entry name" value="CHP02206_TP0381"/>
</dbReference>
<comment type="caution">
    <text evidence="2">The sequence shown here is derived from an EMBL/GenBank/DDBJ whole genome shotgun (WGS) entry which is preliminary data.</text>
</comment>
<feature type="transmembrane region" description="Helical" evidence="1">
    <location>
        <begin position="12"/>
        <end position="37"/>
    </location>
</feature>
<dbReference type="NCBIfam" id="TIGR02206">
    <property type="entry name" value="intg_mem_TP0381"/>
    <property type="match status" value="1"/>
</dbReference>
<feature type="transmembrane region" description="Helical" evidence="1">
    <location>
        <begin position="159"/>
        <end position="180"/>
    </location>
</feature>
<sequence>MNLFGNNQEDFPFAMFGSSHIAALAVLLVLLIILYGFKSVLKEKKMKPLEIGLAITLVAIELLYHVWLIVNNNWEVRHALPLELCNISFIMTGLLLLTGSRLVYEILLFIGLMGASQALLTPVLSIDFPHFRFFHFFYTHTWIIAVPLYYTWVKGYRPTIYSVIKTVVFLNILLPVVLLVNHYTGGNYMFLDHKPTSGSLLDLLGPYPWYILSLEGIAAGMGVVLWLIFREKTGVGENRVEARSFD</sequence>
<name>A0ABS5LFA5_9BACI</name>
<dbReference type="EMBL" id="JAGVRK010000001">
    <property type="protein sequence ID" value="MBS2969198.1"/>
    <property type="molecule type" value="Genomic_DNA"/>
</dbReference>
<gene>
    <name evidence="2" type="ORF">J9317_10530</name>
</gene>
<protein>
    <submittedName>
        <fullName evidence="2">TIGR02206 family membrane protein</fullName>
    </submittedName>
</protein>
<feature type="transmembrane region" description="Helical" evidence="1">
    <location>
        <begin position="132"/>
        <end position="152"/>
    </location>
</feature>
<evidence type="ECO:0000256" key="1">
    <source>
        <dbReference type="SAM" id="Phobius"/>
    </source>
</evidence>
<feature type="transmembrane region" description="Helical" evidence="1">
    <location>
        <begin position="49"/>
        <end position="67"/>
    </location>
</feature>